<dbReference type="OrthoDB" id="3685468at2"/>
<keyword evidence="1 2" id="KW-0238">DNA-binding</keyword>
<dbReference type="InterPro" id="IPR004107">
    <property type="entry name" value="Integrase_SAM-like_N"/>
</dbReference>
<dbReference type="SUPFAM" id="SSF47823">
    <property type="entry name" value="lambda integrase-like, N-terminal domain"/>
    <property type="match status" value="1"/>
</dbReference>
<evidence type="ECO:0000256" key="2">
    <source>
        <dbReference type="PROSITE-ProRule" id="PRU01248"/>
    </source>
</evidence>
<dbReference type="Gene3D" id="1.10.150.130">
    <property type="match status" value="1"/>
</dbReference>
<reference evidence="4 5" key="2">
    <citation type="submission" date="2019-09" db="EMBL/GenBank/DDBJ databases">
        <authorList>
            <person name="Jin C."/>
        </authorList>
    </citation>
    <scope>NUCLEOTIDE SEQUENCE [LARGE SCALE GENOMIC DNA]</scope>
    <source>
        <strain evidence="4 5">AN110305</strain>
    </source>
</reference>
<organism evidence="4 5">
    <name type="scientific">Solihabitans fulvus</name>
    <dbReference type="NCBI Taxonomy" id="1892852"/>
    <lineage>
        <taxon>Bacteria</taxon>
        <taxon>Bacillati</taxon>
        <taxon>Actinomycetota</taxon>
        <taxon>Actinomycetes</taxon>
        <taxon>Pseudonocardiales</taxon>
        <taxon>Pseudonocardiaceae</taxon>
        <taxon>Solihabitans</taxon>
    </lineage>
</organism>
<dbReference type="Proteomes" id="UP000323454">
    <property type="component" value="Unassembled WGS sequence"/>
</dbReference>
<dbReference type="GO" id="GO:0003677">
    <property type="term" value="F:DNA binding"/>
    <property type="evidence" value="ECO:0007669"/>
    <property type="project" value="UniProtKB-UniRule"/>
</dbReference>
<evidence type="ECO:0000256" key="1">
    <source>
        <dbReference type="ARBA" id="ARBA00023125"/>
    </source>
</evidence>
<dbReference type="GO" id="GO:0015074">
    <property type="term" value="P:DNA integration"/>
    <property type="evidence" value="ECO:0007669"/>
    <property type="project" value="InterPro"/>
</dbReference>
<dbReference type="InterPro" id="IPR010998">
    <property type="entry name" value="Integrase_recombinase_N"/>
</dbReference>
<proteinExistence type="predicted"/>
<dbReference type="PROSITE" id="PS51900">
    <property type="entry name" value="CB"/>
    <property type="match status" value="1"/>
</dbReference>
<dbReference type="AlphaFoldDB" id="A0A5B2W3S9"/>
<dbReference type="Pfam" id="PF02899">
    <property type="entry name" value="Phage_int_SAM_1"/>
    <property type="match status" value="1"/>
</dbReference>
<evidence type="ECO:0000313" key="5">
    <source>
        <dbReference type="Proteomes" id="UP000323454"/>
    </source>
</evidence>
<dbReference type="InterPro" id="IPR044068">
    <property type="entry name" value="CB"/>
</dbReference>
<name>A0A5B2W3S9_9PSEU</name>
<accession>A0A5B2W3S9</accession>
<protein>
    <recommendedName>
        <fullName evidence="3">Core-binding (CB) domain-containing protein</fullName>
    </recommendedName>
</protein>
<comment type="caution">
    <text evidence="4">The sequence shown here is derived from an EMBL/GenBank/DDBJ whole genome shotgun (WGS) entry which is preliminary data.</text>
</comment>
<evidence type="ECO:0000259" key="3">
    <source>
        <dbReference type="PROSITE" id="PS51900"/>
    </source>
</evidence>
<dbReference type="EMBL" id="VUOB01000151">
    <property type="protein sequence ID" value="KAA2246005.1"/>
    <property type="molecule type" value="Genomic_DNA"/>
</dbReference>
<keyword evidence="5" id="KW-1185">Reference proteome</keyword>
<feature type="domain" description="Core-binding (CB)" evidence="3">
    <location>
        <begin position="51"/>
        <end position="142"/>
    </location>
</feature>
<evidence type="ECO:0000313" key="4">
    <source>
        <dbReference type="EMBL" id="KAA2246005.1"/>
    </source>
</evidence>
<gene>
    <name evidence="4" type="ORF">F0L68_40900</name>
</gene>
<sequence>MHPGPDSAVIIPAVRAEAWARTAEQAVERRRGPCDDRRVARVRRLPITTSADVSRLVVSWLRGHPSQHTRSRYRRDLGRLAGWLLTHRGRGLLDARAEDIIAFARTRTGRQHDLDHQAHPLRRHNTIATQATAWSSFYGFCVRDGALEANPVAAARAVDAAAAYPPHPHNPARHLDASALRNLLVEAHRDPWLGGTLGAALVGLLLASTWRPERVTTRHLVDVLDQVDPATGRPTVRAGDEWAPLPEVVHDYLRTWIETERPSGRGPELFRDRSGLRLITAVDLMRLVNRCAARAELGDTITASQVARAARELAHRDIDLALPDLAELRRCAPVPEQLALPDDPRDYDSAEVGGQHALIPLPDNVVPLARRARRTRQVGSAGRQHTRR</sequence>
<reference evidence="4 5" key="1">
    <citation type="submission" date="2019-09" db="EMBL/GenBank/DDBJ databases">
        <title>Goodfellowia gen. nov., a new genus of the Pseudonocardineae related to Actinoalloteichus, containing Goodfellowia coeruleoviolacea gen. nov., comb. nov. gen. nov., comb. nov.</title>
        <authorList>
            <person name="Labeda D."/>
        </authorList>
    </citation>
    <scope>NUCLEOTIDE SEQUENCE [LARGE SCALE GENOMIC DNA]</scope>
    <source>
        <strain evidence="4 5">AN110305</strain>
    </source>
</reference>